<keyword evidence="7" id="KW-1185">Reference proteome</keyword>
<dbReference type="PRINTS" id="PR00463">
    <property type="entry name" value="EP450I"/>
</dbReference>
<dbReference type="STRING" id="1163406.A0A0L0N6A6"/>
<evidence type="ECO:0000256" key="1">
    <source>
        <dbReference type="ARBA" id="ARBA00022617"/>
    </source>
</evidence>
<evidence type="ECO:0000313" key="6">
    <source>
        <dbReference type="EMBL" id="KND89536.1"/>
    </source>
</evidence>
<keyword evidence="1 4" id="KW-0349">Heme</keyword>
<dbReference type="InterPro" id="IPR001128">
    <property type="entry name" value="Cyt_P450"/>
</dbReference>
<proteinExistence type="predicted"/>
<dbReference type="OrthoDB" id="1470350at2759"/>
<dbReference type="InterPro" id="IPR050121">
    <property type="entry name" value="Cytochrome_P450_monoxygenase"/>
</dbReference>
<accession>A0A0L0N6A6</accession>
<feature type="transmembrane region" description="Helical" evidence="5">
    <location>
        <begin position="6"/>
        <end position="23"/>
    </location>
</feature>
<dbReference type="GO" id="GO:0016705">
    <property type="term" value="F:oxidoreductase activity, acting on paired donors, with incorporation or reduction of molecular oxygen"/>
    <property type="evidence" value="ECO:0007669"/>
    <property type="project" value="InterPro"/>
</dbReference>
<keyword evidence="2 4" id="KW-0479">Metal-binding</keyword>
<reference evidence="6 7" key="1">
    <citation type="journal article" date="2015" name="BMC Genomics">
        <title>The genome of the truffle-parasite Tolypocladium ophioglossoides and the evolution of antifungal peptaibiotics.</title>
        <authorList>
            <person name="Quandt C.A."/>
            <person name="Bushley K.E."/>
            <person name="Spatafora J.W."/>
        </authorList>
    </citation>
    <scope>NUCLEOTIDE SEQUENCE [LARGE SCALE GENOMIC DNA]</scope>
    <source>
        <strain evidence="6 7">CBS 100239</strain>
    </source>
</reference>
<dbReference type="Pfam" id="PF00067">
    <property type="entry name" value="p450"/>
    <property type="match status" value="2"/>
</dbReference>
<comment type="caution">
    <text evidence="6">The sequence shown here is derived from an EMBL/GenBank/DDBJ whole genome shotgun (WGS) entry which is preliminary data.</text>
</comment>
<comment type="cofactor">
    <cofactor evidence="4">
        <name>heme</name>
        <dbReference type="ChEBI" id="CHEBI:30413"/>
    </cofactor>
</comment>
<keyword evidence="5" id="KW-0472">Membrane</keyword>
<feature type="binding site" description="axial binding residue" evidence="4">
    <location>
        <position position="482"/>
    </location>
    <ligand>
        <name>heme</name>
        <dbReference type="ChEBI" id="CHEBI:30413"/>
    </ligand>
    <ligandPart>
        <name>Fe</name>
        <dbReference type="ChEBI" id="CHEBI:18248"/>
    </ligandPart>
</feature>
<dbReference type="InterPro" id="IPR002401">
    <property type="entry name" value="Cyt_P450_E_grp-I"/>
</dbReference>
<dbReference type="CDD" id="cd11069">
    <property type="entry name" value="CYP_FUM15-like"/>
    <property type="match status" value="1"/>
</dbReference>
<sequence>MGAPLQQSTVTALAGVSLLVVVYNVRSPGYLVLAFTAQWLAQLTMWGIWTTFVYPHFMSPLRHLPQPKGSHWLLGHGRKLISESPGAPLREWSVVPLHRSPSTSITLASCANMLLRITGLEHDGLIRYLFFFNRERLIVASPKALAEVLVTKTYMFEKPDAVRNALGRVLGHGVLLAEGDEHKLQRKKLMPAFAFGHVKGLYPTFWMKAREVAQAMTAACGDATTTVLEVNGWASRCTLDIIGMAGMGADFGAIQDGNNPLAQTYARLARPTRQAKELMVLGTFLPGWLLNHLPMERNEDIDAAAQRIRAVCRDLIRRKKRRMANKAPADLDMLSVALESGLFTDEQLVDQLMTFLAAGHDTTASALTWSVYLLSRHAEKQQRLRDEVRATLPSIDDADGEVSCADVDRMPYLHAPRAADDARGGRRHDRQGQFVPRGTRIVLSPWGDDAGEFRPERWLAAASGGAASNYAFMTFLHGPRSCIGAAFARAEMACLLAAWVGRFEFALADEALMDERNLRFKAAVTARPADGMHIRTRVVEGW</sequence>
<protein>
    <submittedName>
        <fullName evidence="6">Cytochrome P450</fullName>
    </submittedName>
</protein>
<dbReference type="GO" id="GO:0004497">
    <property type="term" value="F:monooxygenase activity"/>
    <property type="evidence" value="ECO:0007669"/>
    <property type="project" value="InterPro"/>
</dbReference>
<dbReference type="AlphaFoldDB" id="A0A0L0N6A6"/>
<dbReference type="InterPro" id="IPR036396">
    <property type="entry name" value="Cyt_P450_sf"/>
</dbReference>
<dbReference type="PANTHER" id="PTHR24305:SF227">
    <property type="entry name" value="P450, PUTATIVE (EUROFUNG)-RELATED"/>
    <property type="match status" value="1"/>
</dbReference>
<dbReference type="Gene3D" id="1.10.630.10">
    <property type="entry name" value="Cytochrome P450"/>
    <property type="match status" value="1"/>
</dbReference>
<gene>
    <name evidence="6" type="ORF">TOPH_05846</name>
</gene>
<name>A0A0L0N6A6_TOLOC</name>
<dbReference type="Proteomes" id="UP000036947">
    <property type="component" value="Unassembled WGS sequence"/>
</dbReference>
<keyword evidence="5" id="KW-1133">Transmembrane helix</keyword>
<dbReference type="GO" id="GO:0005506">
    <property type="term" value="F:iron ion binding"/>
    <property type="evidence" value="ECO:0007669"/>
    <property type="project" value="InterPro"/>
</dbReference>
<evidence type="ECO:0000256" key="3">
    <source>
        <dbReference type="ARBA" id="ARBA00023004"/>
    </source>
</evidence>
<keyword evidence="5" id="KW-0812">Transmembrane</keyword>
<evidence type="ECO:0000256" key="4">
    <source>
        <dbReference type="PIRSR" id="PIRSR602401-1"/>
    </source>
</evidence>
<dbReference type="SUPFAM" id="SSF48264">
    <property type="entry name" value="Cytochrome P450"/>
    <property type="match status" value="1"/>
</dbReference>
<organism evidence="6 7">
    <name type="scientific">Tolypocladium ophioglossoides (strain CBS 100239)</name>
    <name type="common">Snaketongue truffleclub</name>
    <name type="synonym">Elaphocordyceps ophioglossoides</name>
    <dbReference type="NCBI Taxonomy" id="1163406"/>
    <lineage>
        <taxon>Eukaryota</taxon>
        <taxon>Fungi</taxon>
        <taxon>Dikarya</taxon>
        <taxon>Ascomycota</taxon>
        <taxon>Pezizomycotina</taxon>
        <taxon>Sordariomycetes</taxon>
        <taxon>Hypocreomycetidae</taxon>
        <taxon>Hypocreales</taxon>
        <taxon>Ophiocordycipitaceae</taxon>
        <taxon>Tolypocladium</taxon>
    </lineage>
</organism>
<evidence type="ECO:0000256" key="2">
    <source>
        <dbReference type="ARBA" id="ARBA00022723"/>
    </source>
</evidence>
<dbReference type="EMBL" id="LFRF01000018">
    <property type="protein sequence ID" value="KND89536.1"/>
    <property type="molecule type" value="Genomic_DNA"/>
</dbReference>
<feature type="transmembrane region" description="Helical" evidence="5">
    <location>
        <begin position="30"/>
        <end position="49"/>
    </location>
</feature>
<evidence type="ECO:0000313" key="7">
    <source>
        <dbReference type="Proteomes" id="UP000036947"/>
    </source>
</evidence>
<evidence type="ECO:0000256" key="5">
    <source>
        <dbReference type="SAM" id="Phobius"/>
    </source>
</evidence>
<dbReference type="PANTHER" id="PTHR24305">
    <property type="entry name" value="CYTOCHROME P450"/>
    <property type="match status" value="1"/>
</dbReference>
<dbReference type="GO" id="GO:0020037">
    <property type="term" value="F:heme binding"/>
    <property type="evidence" value="ECO:0007669"/>
    <property type="project" value="InterPro"/>
</dbReference>
<keyword evidence="3 4" id="KW-0408">Iron</keyword>
<dbReference type="PRINTS" id="PR00385">
    <property type="entry name" value="P450"/>
</dbReference>